<comment type="caution">
    <text evidence="9">The sequence shown here is derived from an EMBL/GenBank/DDBJ whole genome shotgun (WGS) entry which is preliminary data.</text>
</comment>
<dbReference type="Pfam" id="PF02586">
    <property type="entry name" value="SRAP"/>
    <property type="match status" value="1"/>
</dbReference>
<dbReference type="GO" id="GO:0006508">
    <property type="term" value="P:proteolysis"/>
    <property type="evidence" value="ECO:0007669"/>
    <property type="project" value="UniProtKB-KW"/>
</dbReference>
<keyword evidence="10" id="KW-1185">Reference proteome</keyword>
<dbReference type="GO" id="GO:0008233">
    <property type="term" value="F:peptidase activity"/>
    <property type="evidence" value="ECO:0007669"/>
    <property type="project" value="UniProtKB-KW"/>
</dbReference>
<evidence type="ECO:0000256" key="1">
    <source>
        <dbReference type="ARBA" id="ARBA00008136"/>
    </source>
</evidence>
<evidence type="ECO:0000256" key="8">
    <source>
        <dbReference type="RuleBase" id="RU364100"/>
    </source>
</evidence>
<dbReference type="PANTHER" id="PTHR13604:SF0">
    <property type="entry name" value="ABASIC SITE PROCESSING PROTEIN HMCES"/>
    <property type="match status" value="1"/>
</dbReference>
<dbReference type="GO" id="GO:0106300">
    <property type="term" value="P:protein-DNA covalent cross-linking repair"/>
    <property type="evidence" value="ECO:0007669"/>
    <property type="project" value="InterPro"/>
</dbReference>
<protein>
    <recommendedName>
        <fullName evidence="8">Abasic site processing protein</fullName>
        <ecNumber evidence="8">3.4.-.-</ecNumber>
    </recommendedName>
</protein>
<evidence type="ECO:0000256" key="2">
    <source>
        <dbReference type="ARBA" id="ARBA00022670"/>
    </source>
</evidence>
<evidence type="ECO:0000256" key="5">
    <source>
        <dbReference type="ARBA" id="ARBA00023124"/>
    </source>
</evidence>
<accession>A0A561EUW7</accession>
<organism evidence="9 10">
    <name type="scientific">Kitasatospora atroaurantiaca</name>
    <dbReference type="NCBI Taxonomy" id="285545"/>
    <lineage>
        <taxon>Bacteria</taxon>
        <taxon>Bacillati</taxon>
        <taxon>Actinomycetota</taxon>
        <taxon>Actinomycetes</taxon>
        <taxon>Kitasatosporales</taxon>
        <taxon>Streptomycetaceae</taxon>
        <taxon>Kitasatospora</taxon>
    </lineage>
</organism>
<evidence type="ECO:0000256" key="4">
    <source>
        <dbReference type="ARBA" id="ARBA00022801"/>
    </source>
</evidence>
<dbReference type="GO" id="GO:0003697">
    <property type="term" value="F:single-stranded DNA binding"/>
    <property type="evidence" value="ECO:0007669"/>
    <property type="project" value="InterPro"/>
</dbReference>
<dbReference type="EMBL" id="VIVR01000001">
    <property type="protein sequence ID" value="TWE19409.1"/>
    <property type="molecule type" value="Genomic_DNA"/>
</dbReference>
<dbReference type="GO" id="GO:0016829">
    <property type="term" value="F:lyase activity"/>
    <property type="evidence" value="ECO:0007669"/>
    <property type="project" value="UniProtKB-KW"/>
</dbReference>
<keyword evidence="7" id="KW-0456">Lyase</keyword>
<keyword evidence="4 8" id="KW-0378">Hydrolase</keyword>
<keyword evidence="6" id="KW-0238">DNA-binding</keyword>
<name>A0A561EUW7_9ACTN</name>
<dbReference type="Proteomes" id="UP000318416">
    <property type="component" value="Unassembled WGS sequence"/>
</dbReference>
<keyword evidence="5" id="KW-0190">Covalent protein-DNA linkage</keyword>
<dbReference type="PANTHER" id="PTHR13604">
    <property type="entry name" value="DC12-RELATED"/>
    <property type="match status" value="1"/>
</dbReference>
<reference evidence="9 10" key="1">
    <citation type="submission" date="2019-06" db="EMBL/GenBank/DDBJ databases">
        <title>Sequencing the genomes of 1000 actinobacteria strains.</title>
        <authorList>
            <person name="Klenk H.-P."/>
        </authorList>
    </citation>
    <scope>NUCLEOTIDE SEQUENCE [LARGE SCALE GENOMIC DNA]</scope>
    <source>
        <strain evidence="9 10">DSM 41649</strain>
    </source>
</reference>
<dbReference type="Gene3D" id="3.90.1680.10">
    <property type="entry name" value="SOS response associated peptidase-like"/>
    <property type="match status" value="1"/>
</dbReference>
<proteinExistence type="inferred from homology"/>
<dbReference type="EC" id="3.4.-.-" evidence="8"/>
<gene>
    <name evidence="9" type="ORF">FB465_4526</name>
</gene>
<evidence type="ECO:0000256" key="7">
    <source>
        <dbReference type="ARBA" id="ARBA00023239"/>
    </source>
</evidence>
<evidence type="ECO:0000313" key="10">
    <source>
        <dbReference type="Proteomes" id="UP000318416"/>
    </source>
</evidence>
<dbReference type="InterPro" id="IPR003738">
    <property type="entry name" value="SRAP"/>
</dbReference>
<dbReference type="InterPro" id="IPR036590">
    <property type="entry name" value="SRAP-like"/>
</dbReference>
<sequence length="273" mass="29819">MRTAGRPWQAGRMCGRFASTTKPEDLVEIFGVEQWDPTETLAPSWNVAPTDSAFAVLDRTPKGQAEPVRQLRVLRWGLVPSWSKSADGAVKMINARADTVHEKPSYRQAFAGRRCLLPVDGYYEWRTIPTEKGKPRKQPFFVSRVDGGVLALAGLYEFWRDRAVPSEDPLAWLVTCTIVTTDAEPDLAPIHERMPLFLDPGGYDAWLDPGRTDPDELRSLLVPPAPGALQAVPVSPAVGSIRNNSADLVRPIALTEDALAGGGFGEAVGATLF</sequence>
<keyword evidence="3" id="KW-0227">DNA damage</keyword>
<evidence type="ECO:0000256" key="3">
    <source>
        <dbReference type="ARBA" id="ARBA00022763"/>
    </source>
</evidence>
<comment type="similarity">
    <text evidence="1 8">Belongs to the SOS response-associated peptidase family.</text>
</comment>
<evidence type="ECO:0000313" key="9">
    <source>
        <dbReference type="EMBL" id="TWE19409.1"/>
    </source>
</evidence>
<keyword evidence="2 8" id="KW-0645">Protease</keyword>
<dbReference type="SUPFAM" id="SSF143081">
    <property type="entry name" value="BB1717-like"/>
    <property type="match status" value="1"/>
</dbReference>
<evidence type="ECO:0000256" key="6">
    <source>
        <dbReference type="ARBA" id="ARBA00023125"/>
    </source>
</evidence>
<dbReference type="AlphaFoldDB" id="A0A561EUW7"/>